<dbReference type="AlphaFoldDB" id="A0A1B1KGQ2"/>
<dbReference type="Proteomes" id="UP000186108">
    <property type="component" value="Plasmid pR1CP1"/>
</dbReference>
<dbReference type="PATRIC" id="fig|37919.13.peg.7548"/>
<dbReference type="InterPro" id="IPR012349">
    <property type="entry name" value="Split_barrel_FMN-bd"/>
</dbReference>
<geneLocation type="plasmid" evidence="2">
    <name>pr1cp1</name>
</geneLocation>
<dbReference type="Gene3D" id="2.30.110.10">
    <property type="entry name" value="Electron Transport, Fmn-binding Protein, Chain A"/>
    <property type="match status" value="1"/>
</dbReference>
<evidence type="ECO:0000313" key="2">
    <source>
        <dbReference type="Proteomes" id="UP000186108"/>
    </source>
</evidence>
<dbReference type="EMBL" id="CP009112">
    <property type="protein sequence ID" value="ANS31777.1"/>
    <property type="molecule type" value="Genomic_DNA"/>
</dbReference>
<organism evidence="1 2">
    <name type="scientific">Rhodococcus opacus</name>
    <name type="common">Nocardia opaca</name>
    <dbReference type="NCBI Taxonomy" id="37919"/>
    <lineage>
        <taxon>Bacteria</taxon>
        <taxon>Bacillati</taxon>
        <taxon>Actinomycetota</taxon>
        <taxon>Actinomycetes</taxon>
        <taxon>Mycobacteriales</taxon>
        <taxon>Nocardiaceae</taxon>
        <taxon>Rhodococcus</taxon>
    </lineage>
</organism>
<accession>A0A1B1KGQ2</accession>
<keyword evidence="1" id="KW-0614">Plasmid</keyword>
<dbReference type="SUPFAM" id="SSF50475">
    <property type="entry name" value="FMN-binding split barrel"/>
    <property type="match status" value="1"/>
</dbReference>
<name>A0A1B1KGQ2_RHOOP</name>
<evidence type="ECO:0000313" key="1">
    <source>
        <dbReference type="EMBL" id="ANS31777.1"/>
    </source>
</evidence>
<sequence length="100" mass="10614">MTTTARDSALSLADCRRLLRSVSVGRMAFTENALPALRPVTLAAVAGEVVMPADGAWWERFDGEFLAFEADGVDLSAGNGWSVVGMGRATHLSFTNSLVP</sequence>
<protein>
    <submittedName>
        <fullName evidence="1">Uncharacterized protein</fullName>
    </submittedName>
</protein>
<reference evidence="1 2" key="1">
    <citation type="submission" date="2014-07" db="EMBL/GenBank/DDBJ databases">
        <authorList>
            <person name="Zhang J.E."/>
            <person name="Yang H."/>
            <person name="Guo J."/>
            <person name="Deng Z."/>
            <person name="Luo H."/>
            <person name="Luo M."/>
            <person name="Zhao B."/>
        </authorList>
    </citation>
    <scope>NUCLEOTIDE SEQUENCE [LARGE SCALE GENOMIC DNA]</scope>
    <source>
        <strain evidence="1 2">1CP</strain>
        <plasmid evidence="2">Plasmid pr1cp1</plasmid>
    </source>
</reference>
<gene>
    <name evidence="1" type="ORF">R1CP_35855</name>
</gene>
<dbReference type="Pfam" id="PF12900">
    <property type="entry name" value="Pyridox_ox_2"/>
    <property type="match status" value="1"/>
</dbReference>
<proteinExistence type="predicted"/>
<dbReference type="RefSeq" id="WP_231137972.1">
    <property type="nucleotide sequence ID" value="NZ_CP009112.1"/>
</dbReference>
<dbReference type="InterPro" id="IPR024747">
    <property type="entry name" value="Pyridox_Oxase-rel"/>
</dbReference>